<keyword evidence="3" id="KW-0479">Metal-binding</keyword>
<dbReference type="PRINTS" id="PR00690">
    <property type="entry name" value="ADHESNFAMILY"/>
</dbReference>
<evidence type="ECO:0000256" key="1">
    <source>
        <dbReference type="ARBA" id="ARBA00004196"/>
    </source>
</evidence>
<dbReference type="Gene3D" id="3.40.50.1980">
    <property type="entry name" value="Nitrogenase molybdenum iron protein domain"/>
    <property type="match status" value="2"/>
</dbReference>
<evidence type="ECO:0000313" key="7">
    <source>
        <dbReference type="EMBL" id="GGN64744.1"/>
    </source>
</evidence>
<dbReference type="InterPro" id="IPR006127">
    <property type="entry name" value="ZnuA-like"/>
</dbReference>
<dbReference type="PANTHER" id="PTHR42953">
    <property type="entry name" value="HIGH-AFFINITY ZINC UPTAKE SYSTEM PROTEIN ZNUA-RELATED"/>
    <property type="match status" value="1"/>
</dbReference>
<feature type="chain" id="PRO_5038983047" evidence="6">
    <location>
        <begin position="26"/>
        <end position="324"/>
    </location>
</feature>
<dbReference type="GO" id="GO:0030001">
    <property type="term" value="P:metal ion transport"/>
    <property type="evidence" value="ECO:0007669"/>
    <property type="project" value="InterPro"/>
</dbReference>
<dbReference type="Proteomes" id="UP000624041">
    <property type="component" value="Unassembled WGS sequence"/>
</dbReference>
<evidence type="ECO:0000313" key="8">
    <source>
        <dbReference type="Proteomes" id="UP000624041"/>
    </source>
</evidence>
<evidence type="ECO:0000256" key="5">
    <source>
        <dbReference type="RuleBase" id="RU003512"/>
    </source>
</evidence>
<evidence type="ECO:0000256" key="4">
    <source>
        <dbReference type="ARBA" id="ARBA00022729"/>
    </source>
</evidence>
<protein>
    <submittedName>
        <fullName evidence="7">Metal ABC transporter substrate-binding protein</fullName>
    </submittedName>
</protein>
<dbReference type="PANTHER" id="PTHR42953:SF1">
    <property type="entry name" value="METAL-BINDING PROTEIN HI_0362-RELATED"/>
    <property type="match status" value="1"/>
</dbReference>
<dbReference type="GO" id="GO:0030313">
    <property type="term" value="C:cell envelope"/>
    <property type="evidence" value="ECO:0007669"/>
    <property type="project" value="UniProtKB-SubCell"/>
</dbReference>
<dbReference type="EMBL" id="BMOS01000032">
    <property type="protein sequence ID" value="GGN64744.1"/>
    <property type="molecule type" value="Genomic_DNA"/>
</dbReference>
<dbReference type="SUPFAM" id="SSF53807">
    <property type="entry name" value="Helical backbone' metal receptor"/>
    <property type="match status" value="1"/>
</dbReference>
<reference evidence="7" key="2">
    <citation type="submission" date="2020-09" db="EMBL/GenBank/DDBJ databases">
        <authorList>
            <person name="Sun Q."/>
            <person name="Ohkuma M."/>
        </authorList>
    </citation>
    <scope>NUCLEOTIDE SEQUENCE</scope>
    <source>
        <strain evidence="7">JCM 17251</strain>
    </source>
</reference>
<dbReference type="GO" id="GO:0007155">
    <property type="term" value="P:cell adhesion"/>
    <property type="evidence" value="ECO:0007669"/>
    <property type="project" value="InterPro"/>
</dbReference>
<dbReference type="AlphaFoldDB" id="A0A917Y2D7"/>
<dbReference type="PROSITE" id="PS51257">
    <property type="entry name" value="PROKAR_LIPOPROTEIN"/>
    <property type="match status" value="1"/>
</dbReference>
<dbReference type="GO" id="GO:0046872">
    <property type="term" value="F:metal ion binding"/>
    <property type="evidence" value="ECO:0007669"/>
    <property type="project" value="UniProtKB-KW"/>
</dbReference>
<dbReference type="InterPro" id="IPR050492">
    <property type="entry name" value="Bact_metal-bind_prot9"/>
</dbReference>
<organism evidence="7 8">
    <name type="scientific">Oceanobacillus indicireducens</name>
    <dbReference type="NCBI Taxonomy" id="1004261"/>
    <lineage>
        <taxon>Bacteria</taxon>
        <taxon>Bacillati</taxon>
        <taxon>Bacillota</taxon>
        <taxon>Bacilli</taxon>
        <taxon>Bacillales</taxon>
        <taxon>Bacillaceae</taxon>
        <taxon>Oceanobacillus</taxon>
    </lineage>
</organism>
<accession>A0A917Y2D7</accession>
<proteinExistence type="inferred from homology"/>
<dbReference type="PRINTS" id="PR00691">
    <property type="entry name" value="ADHESINB"/>
</dbReference>
<feature type="signal peptide" evidence="6">
    <location>
        <begin position="1"/>
        <end position="25"/>
    </location>
</feature>
<dbReference type="InterPro" id="IPR006129">
    <property type="entry name" value="AdhesinB"/>
</dbReference>
<comment type="similarity">
    <text evidence="5">Belongs to the bacterial solute-binding protein 9 family.</text>
</comment>
<comment type="subcellular location">
    <subcellularLocation>
        <location evidence="1">Cell envelope</location>
    </subcellularLocation>
</comment>
<comment type="caution">
    <text evidence="7">The sequence shown here is derived from an EMBL/GenBank/DDBJ whole genome shotgun (WGS) entry which is preliminary data.</text>
</comment>
<dbReference type="InterPro" id="IPR006128">
    <property type="entry name" value="Lipoprotein_PsaA-like"/>
</dbReference>
<reference evidence="7" key="1">
    <citation type="journal article" date="2014" name="Int. J. Syst. Evol. Microbiol.">
        <title>Complete genome sequence of Corynebacterium casei LMG S-19264T (=DSM 44701T), isolated from a smear-ripened cheese.</title>
        <authorList>
            <consortium name="US DOE Joint Genome Institute (JGI-PGF)"/>
            <person name="Walter F."/>
            <person name="Albersmeier A."/>
            <person name="Kalinowski J."/>
            <person name="Ruckert C."/>
        </authorList>
    </citation>
    <scope>NUCLEOTIDE SEQUENCE</scope>
    <source>
        <strain evidence="7">JCM 17251</strain>
    </source>
</reference>
<keyword evidence="8" id="KW-1185">Reference proteome</keyword>
<gene>
    <name evidence="7" type="primary">ssaB</name>
    <name evidence="7" type="ORF">GCM10007971_32940</name>
</gene>
<evidence type="ECO:0000256" key="3">
    <source>
        <dbReference type="ARBA" id="ARBA00022723"/>
    </source>
</evidence>
<sequence>MKKMKQTRKKVLGLILTSVLLFALAACGGEEEDAAGDSEGNPDKPLQVVTSFTIIEDIAKEIGGDNVEVHNLVPTGTDPHEYEPLPEDIKKASDADILFYNGMNLEGGSNGWFMKMIDSVNQDEDKVFSLTDRVEPMYVGKDQEGVEEEVNPHTFIDPVVGIYMAEDMRDALIEIDPDNTEEYSERAEAYLEVLKEIDKKYEEKINEIPEEKRILVTSEQAFQYMTNRYGLEEAYIWAVDTEENGTPQQITSLVDYLKENDVRTLFVESNVDTRPMETVSNETGIPIYEKPIYSDEIGEKGSEADTYVKYLEYNIEVISDGLRE</sequence>
<evidence type="ECO:0000256" key="2">
    <source>
        <dbReference type="ARBA" id="ARBA00022448"/>
    </source>
</evidence>
<keyword evidence="4 6" id="KW-0732">Signal</keyword>
<keyword evidence="2 5" id="KW-0813">Transport</keyword>
<evidence type="ECO:0000256" key="6">
    <source>
        <dbReference type="SAM" id="SignalP"/>
    </source>
</evidence>
<name>A0A917Y2D7_9BACI</name>
<dbReference type="Pfam" id="PF01297">
    <property type="entry name" value="ZnuA"/>
    <property type="match status" value="1"/>
</dbReference>